<feature type="non-terminal residue" evidence="1">
    <location>
        <position position="1"/>
    </location>
</feature>
<name>A0A0F9G475_9ZZZZ</name>
<accession>A0A0F9G475</accession>
<dbReference type="EMBL" id="LAZR01019154">
    <property type="protein sequence ID" value="KKL93554.1"/>
    <property type="molecule type" value="Genomic_DNA"/>
</dbReference>
<comment type="caution">
    <text evidence="1">The sequence shown here is derived from an EMBL/GenBank/DDBJ whole genome shotgun (WGS) entry which is preliminary data.</text>
</comment>
<reference evidence="1" key="1">
    <citation type="journal article" date="2015" name="Nature">
        <title>Complex archaea that bridge the gap between prokaryotes and eukaryotes.</title>
        <authorList>
            <person name="Spang A."/>
            <person name="Saw J.H."/>
            <person name="Jorgensen S.L."/>
            <person name="Zaremba-Niedzwiedzka K."/>
            <person name="Martijn J."/>
            <person name="Lind A.E."/>
            <person name="van Eijk R."/>
            <person name="Schleper C."/>
            <person name="Guy L."/>
            <person name="Ettema T.J."/>
        </authorList>
    </citation>
    <scope>NUCLEOTIDE SEQUENCE</scope>
</reference>
<dbReference type="AlphaFoldDB" id="A0A0F9G475"/>
<organism evidence="1">
    <name type="scientific">marine sediment metagenome</name>
    <dbReference type="NCBI Taxonomy" id="412755"/>
    <lineage>
        <taxon>unclassified sequences</taxon>
        <taxon>metagenomes</taxon>
        <taxon>ecological metagenomes</taxon>
    </lineage>
</organism>
<evidence type="ECO:0000313" key="1">
    <source>
        <dbReference type="EMBL" id="KKL93554.1"/>
    </source>
</evidence>
<gene>
    <name evidence="1" type="ORF">LCGC14_1873560</name>
</gene>
<sequence>AVKLEITDVKTSGKFGELYWNPLLERLKTLRWSELTKKE</sequence>
<proteinExistence type="predicted"/>
<protein>
    <submittedName>
        <fullName evidence="1">Uncharacterized protein</fullName>
    </submittedName>
</protein>